<accession>A0ABT7EMI3</accession>
<comment type="caution">
    <text evidence="2">The sequence shown here is derived from an EMBL/GenBank/DDBJ whole genome shotgun (WGS) entry which is preliminary data.</text>
</comment>
<protein>
    <submittedName>
        <fullName evidence="2">Uncharacterized protein</fullName>
    </submittedName>
</protein>
<feature type="transmembrane region" description="Helical" evidence="1">
    <location>
        <begin position="30"/>
        <end position="48"/>
    </location>
</feature>
<gene>
    <name evidence="2" type="ORF">QNM18_14335</name>
</gene>
<keyword evidence="1" id="KW-1133">Transmembrane helix</keyword>
<keyword evidence="1" id="KW-0472">Membrane</keyword>
<evidence type="ECO:0000313" key="2">
    <source>
        <dbReference type="EMBL" id="MDK2596237.1"/>
    </source>
</evidence>
<dbReference type="RefSeq" id="WP_211011511.1">
    <property type="nucleotide sequence ID" value="NZ_JASJUT010000005.1"/>
</dbReference>
<proteinExistence type="predicted"/>
<keyword evidence="1" id="KW-0812">Transmembrane</keyword>
<evidence type="ECO:0000256" key="1">
    <source>
        <dbReference type="SAM" id="Phobius"/>
    </source>
</evidence>
<sequence>MKLAYRLLIAFILLVAALSAYSYGSASGMFAFVVLGVVFEAAFWFRLFPKKAKKSVP</sequence>
<reference evidence="2 3" key="1">
    <citation type="submission" date="2023-05" db="EMBL/GenBank/DDBJ databases">
        <title>Pseudoalteromonas ardens sp. nov., Pseudoalteromonas obscura sp. nov., and Pseudoalteromonas umbrosa sp. nov., isolated from the coral Montipora capitata.</title>
        <authorList>
            <person name="Thomas E.M."/>
            <person name="Smith E.M."/>
            <person name="Papke E."/>
            <person name="Shlafstein M.D."/>
            <person name="Oline D.K."/>
            <person name="Videau P."/>
            <person name="Saw J.H."/>
            <person name="Strangman W.K."/>
            <person name="Ushijima B."/>
        </authorList>
    </citation>
    <scope>NUCLEOTIDE SEQUENCE [LARGE SCALE GENOMIC DNA]</scope>
    <source>
        <strain evidence="2 3">P94</strain>
    </source>
</reference>
<keyword evidence="3" id="KW-1185">Reference proteome</keyword>
<evidence type="ECO:0000313" key="3">
    <source>
        <dbReference type="Proteomes" id="UP001231915"/>
    </source>
</evidence>
<dbReference type="EMBL" id="JASJUT010000005">
    <property type="protein sequence ID" value="MDK2596237.1"/>
    <property type="molecule type" value="Genomic_DNA"/>
</dbReference>
<organism evidence="2 3">
    <name type="scientific">Pseudoalteromonas obscura</name>
    <dbReference type="NCBI Taxonomy" id="3048491"/>
    <lineage>
        <taxon>Bacteria</taxon>
        <taxon>Pseudomonadati</taxon>
        <taxon>Pseudomonadota</taxon>
        <taxon>Gammaproteobacteria</taxon>
        <taxon>Alteromonadales</taxon>
        <taxon>Pseudoalteromonadaceae</taxon>
        <taxon>Pseudoalteromonas</taxon>
    </lineage>
</organism>
<name>A0ABT7EMI3_9GAMM</name>
<dbReference type="Proteomes" id="UP001231915">
    <property type="component" value="Unassembled WGS sequence"/>
</dbReference>